<organism evidence="2 3">
    <name type="scientific">Rhodothermus profundi</name>
    <dbReference type="NCBI Taxonomy" id="633813"/>
    <lineage>
        <taxon>Bacteria</taxon>
        <taxon>Pseudomonadati</taxon>
        <taxon>Rhodothermota</taxon>
        <taxon>Rhodothermia</taxon>
        <taxon>Rhodothermales</taxon>
        <taxon>Rhodothermaceae</taxon>
        <taxon>Rhodothermus</taxon>
    </lineage>
</organism>
<dbReference type="AlphaFoldDB" id="A0A1M6VHQ8"/>
<dbReference type="SUPFAM" id="SSF50956">
    <property type="entry name" value="Thermostable phytase (3-phytase)"/>
    <property type="match status" value="1"/>
</dbReference>
<evidence type="ECO:0000313" key="2">
    <source>
        <dbReference type="EMBL" id="SHK81043.1"/>
    </source>
</evidence>
<dbReference type="InterPro" id="IPR011042">
    <property type="entry name" value="6-blade_b-propeller_TolB-like"/>
</dbReference>
<reference evidence="3" key="1">
    <citation type="submission" date="2016-11" db="EMBL/GenBank/DDBJ databases">
        <authorList>
            <person name="Varghese N."/>
            <person name="Submissions S."/>
        </authorList>
    </citation>
    <scope>NUCLEOTIDE SEQUENCE [LARGE SCALE GENOMIC DNA]</scope>
    <source>
        <strain evidence="3">DSM 22212</strain>
    </source>
</reference>
<evidence type="ECO:0000256" key="1">
    <source>
        <dbReference type="SAM" id="MobiDB-lite"/>
    </source>
</evidence>
<keyword evidence="3" id="KW-1185">Reference proteome</keyword>
<feature type="region of interest" description="Disordered" evidence="1">
    <location>
        <begin position="313"/>
        <end position="358"/>
    </location>
</feature>
<dbReference type="Gene3D" id="2.120.10.30">
    <property type="entry name" value="TolB, C-terminal domain"/>
    <property type="match status" value="1"/>
</dbReference>
<dbReference type="STRING" id="633813.SAMN04488087_2042"/>
<name>A0A1M6VHQ8_9BACT</name>
<gene>
    <name evidence="2" type="ORF">SAMN04488087_2042</name>
</gene>
<proteinExistence type="predicted"/>
<sequence>MGVKTAAALWFPGNPALSGQFFSNRKPLFDRSGGGLLVGDRVMHFHGLSDRYRMRFDHNPHRFPNRRNNRRRNLYRNRHRARLPSRLILTLTLSSLTLTLSSTVDLIGVSKVRGQNMLRLPLDLVLPGHLFVRVVSVAMDRHQHLLVADAGAYYVPRFSARGAPIDTLGQRGNGPGKFQPLTRIACPPEGDWLFVLEELSRRMHRWHLDPGPCHVDTRVLSFPRAAFFLLRPESQGGRVQHPSPIGAQQVLEAATAWIPVFTCSTRAGSFPFRPIDGFSSGALLAYRLQVLPPVDQSSPEPCSVIEDSQMPPFSPACRSPHNPLRPVSRDRPRGYFPGAPFPYVLLPRHTPQNADRRS</sequence>
<evidence type="ECO:0000313" key="3">
    <source>
        <dbReference type="Proteomes" id="UP000185812"/>
    </source>
</evidence>
<dbReference type="EMBL" id="FRAU01000006">
    <property type="protein sequence ID" value="SHK81043.1"/>
    <property type="molecule type" value="Genomic_DNA"/>
</dbReference>
<dbReference type="Proteomes" id="UP000185812">
    <property type="component" value="Unassembled WGS sequence"/>
</dbReference>
<protein>
    <submittedName>
        <fullName evidence="2">Uncharacterized protein</fullName>
    </submittedName>
</protein>
<accession>A0A1M6VHQ8</accession>